<organism evidence="1 2">
    <name type="scientific">Synechococcus sp. (strain ATCC 27144 / PCC 6301 / SAUG 1402/1)</name>
    <name type="common">Anacystis nidulans</name>
    <dbReference type="NCBI Taxonomy" id="269084"/>
    <lineage>
        <taxon>Bacteria</taxon>
        <taxon>Bacillati</taxon>
        <taxon>Cyanobacteriota</taxon>
        <taxon>Cyanophyceae</taxon>
        <taxon>Synechococcales</taxon>
        <taxon>Synechococcaceae</taxon>
        <taxon>Synechococcus</taxon>
    </lineage>
</organism>
<dbReference type="Proteomes" id="UP000001175">
    <property type="component" value="Chromosome"/>
</dbReference>
<evidence type="ECO:0000313" key="1">
    <source>
        <dbReference type="EMBL" id="BAD78440.1"/>
    </source>
</evidence>
<dbReference type="RefSeq" id="WP_011242564.1">
    <property type="nucleotide sequence ID" value="NC_006576.1"/>
</dbReference>
<dbReference type="KEGG" id="syc:syc0250_d"/>
<reference evidence="1 2" key="1">
    <citation type="journal article" date="2007" name="Photosyn. Res.">
        <title>Complete nucleotide sequence of the freshwater unicellular cyanobacterium Synechococcus elongatus PCC 6301 chromosome: gene content and organization.</title>
        <authorList>
            <person name="Sugita C."/>
            <person name="Ogata K."/>
            <person name="Shikata M."/>
            <person name="Jikuya H."/>
            <person name="Takano J."/>
            <person name="Furumichi M."/>
            <person name="Kanehisa M."/>
            <person name="Omata T."/>
            <person name="Sugiura M."/>
            <person name="Sugita M."/>
        </authorList>
    </citation>
    <scope>NUCLEOTIDE SEQUENCE [LARGE SCALE GENOMIC DNA]</scope>
    <source>
        <strain evidence="2">ATCC 27144 / PCC 6301 / SAUG 1402/1</strain>
    </source>
</reference>
<dbReference type="EMBL" id="AP008231">
    <property type="protein sequence ID" value="BAD78440.1"/>
    <property type="molecule type" value="Genomic_DNA"/>
</dbReference>
<dbReference type="GeneID" id="72430164"/>
<evidence type="ECO:0000313" key="2">
    <source>
        <dbReference type="Proteomes" id="UP000001175"/>
    </source>
</evidence>
<proteinExistence type="predicted"/>
<sequence>MGKAKLQRLLGELEAVQLSDRQNAAAIYTVATVAVQKLKEQAVAPPVPALPEAAPVDFSAFKQQFVDHKACRQWLKGQGVQFAKTPSWEDLYQSWRYLLAVQPALTTTLQTHPLPASAKLTIAPHTLLESLD</sequence>
<dbReference type="eggNOG" id="COG0515">
    <property type="taxonomic scope" value="Bacteria"/>
</dbReference>
<protein>
    <submittedName>
        <fullName evidence="1">Uncharacterized protein</fullName>
    </submittedName>
</protein>
<gene>
    <name evidence="1" type="ordered locus">syc0250_d</name>
</gene>
<dbReference type="AlphaFoldDB" id="A0A0H3JZE9"/>
<accession>A0A0H3JZE9</accession>
<name>A0A0H3JZE9_SYNP6</name>